<protein>
    <submittedName>
        <fullName evidence="1">RNA-directed DNA polymerase</fullName>
    </submittedName>
</protein>
<evidence type="ECO:0000313" key="2">
    <source>
        <dbReference type="Proteomes" id="UP000829398"/>
    </source>
</evidence>
<accession>A0ACB8M355</accession>
<dbReference type="Proteomes" id="UP000829398">
    <property type="component" value="Chromosome 3"/>
</dbReference>
<sequence>MRDASDHSVGAVLGQRNDKVFYSIYYASKTFTPTQINYTTTEKELLAVVFAFDKFRAYLVSTKVTVYTDHAAIKYLISKKDAKPRLIRWILLLQEFDLEIKDRKGTKNEVPDHLSRLEADTSTLTRKRITKTFPDEQLLVVQQAQMLQQSESPWYAAFANYLVSGLLPPELKFQEKKKFLYDVRSYQWDDPHLYKLCSDQVIRRCVAAEEIPHILESCHAATYGGHFGGHRTAAKFMQSGSRVINAFYNLPAEITCEYAKLRDKLTPKKWNTIFTTLTIEGASWANEEGCVVNMIDLKLIAKVWVKFLKSRLMPTTHTTTVSQESICVVLGVRLDARDEHVKNDGAFTARTIERVAGKSAGITTEPAVVTGARRVIGLEQTIQALSRGKMFNFDTHTIDAPAEASAKATTTEDPAEDAAAEPQAEEELEDAEPSNPPEDEGDKFETNSSPTEAEDNSEKEQKEEDLEEESSIPVLASKRKAKGKEKMTTPLASEDEMEQVDAELAAAAARAMPTPEQAKQLLAVIAGITTEGQAADALTTKPPQQTPSQPIRTSPRQSSKRKGSTSTGTATATPTPLASPVAKTTKPLPAASPKASPKDKLHSASKKR</sequence>
<keyword evidence="1" id="KW-0548">Nucleotidyltransferase</keyword>
<reference evidence="2" key="1">
    <citation type="journal article" date="2023" name="Hortic. Res.">
        <title>A chromosome-level phased genome enabling allele-level studies in sweet orange: a case study on citrus Huanglongbing tolerance.</title>
        <authorList>
            <person name="Wu B."/>
            <person name="Yu Q."/>
            <person name="Deng Z."/>
            <person name="Duan Y."/>
            <person name="Luo F."/>
            <person name="Gmitter F. Jr."/>
        </authorList>
    </citation>
    <scope>NUCLEOTIDE SEQUENCE [LARGE SCALE GENOMIC DNA]</scope>
    <source>
        <strain evidence="2">cv. Valencia</strain>
    </source>
</reference>
<keyword evidence="1" id="KW-0808">Transferase</keyword>
<dbReference type="EMBL" id="CM039172">
    <property type="protein sequence ID" value="KAH9780071.1"/>
    <property type="molecule type" value="Genomic_DNA"/>
</dbReference>
<evidence type="ECO:0000313" key="1">
    <source>
        <dbReference type="EMBL" id="KAH9780071.1"/>
    </source>
</evidence>
<keyword evidence="1" id="KW-0695">RNA-directed DNA polymerase</keyword>
<proteinExistence type="predicted"/>
<gene>
    <name evidence="1" type="ORF">KPL71_007933</name>
</gene>
<keyword evidence="2" id="KW-1185">Reference proteome</keyword>
<comment type="caution">
    <text evidence="1">The sequence shown here is derived from an EMBL/GenBank/DDBJ whole genome shotgun (WGS) entry which is preliminary data.</text>
</comment>
<name>A0ACB8M355_CITSI</name>
<organism evidence="1 2">
    <name type="scientific">Citrus sinensis</name>
    <name type="common">Sweet orange</name>
    <name type="synonym">Citrus aurantium var. sinensis</name>
    <dbReference type="NCBI Taxonomy" id="2711"/>
    <lineage>
        <taxon>Eukaryota</taxon>
        <taxon>Viridiplantae</taxon>
        <taxon>Streptophyta</taxon>
        <taxon>Embryophyta</taxon>
        <taxon>Tracheophyta</taxon>
        <taxon>Spermatophyta</taxon>
        <taxon>Magnoliopsida</taxon>
        <taxon>eudicotyledons</taxon>
        <taxon>Gunneridae</taxon>
        <taxon>Pentapetalae</taxon>
        <taxon>rosids</taxon>
        <taxon>malvids</taxon>
        <taxon>Sapindales</taxon>
        <taxon>Rutaceae</taxon>
        <taxon>Aurantioideae</taxon>
        <taxon>Citrus</taxon>
    </lineage>
</organism>